<proteinExistence type="predicted"/>
<keyword evidence="3" id="KW-1185">Reference proteome</keyword>
<dbReference type="AlphaFoldDB" id="A0A371PAM7"/>
<reference evidence="2 3" key="1">
    <citation type="submission" date="2018-08" db="EMBL/GenBank/DDBJ databases">
        <title>Aeromicrobium sp. M2KJ-4, whole genome shotgun sequence.</title>
        <authorList>
            <person name="Tuo L."/>
        </authorList>
    </citation>
    <scope>NUCLEOTIDE SEQUENCE [LARGE SCALE GENOMIC DNA]</scope>
    <source>
        <strain evidence="2 3">M2KJ-4</strain>
    </source>
</reference>
<dbReference type="Proteomes" id="UP000265581">
    <property type="component" value="Unassembled WGS sequence"/>
</dbReference>
<evidence type="ECO:0000256" key="1">
    <source>
        <dbReference type="SAM" id="Phobius"/>
    </source>
</evidence>
<evidence type="ECO:0000313" key="3">
    <source>
        <dbReference type="Proteomes" id="UP000265581"/>
    </source>
</evidence>
<dbReference type="Pfam" id="PF13196">
    <property type="entry name" value="DUF4012"/>
    <property type="match status" value="1"/>
</dbReference>
<keyword evidence="1" id="KW-1133">Transmembrane helix</keyword>
<keyword evidence="1" id="KW-0472">Membrane</keyword>
<feature type="transmembrane region" description="Helical" evidence="1">
    <location>
        <begin position="20"/>
        <end position="39"/>
    </location>
</feature>
<sequence length="593" mass="60889">MSKPRSTPTAATRRRGLQVALVAVGVLVVVGLGLAVYGYTQLSSARDDIDVATTSASELQSALESGDQPAARRSLEQLQGSIGDADSTLSGAIFSVAAKLPVAGKNVKAARTVTSSLRTVADDGLPPLVDIADQFNGKTFNPAGGTIDVGAIAAIGPNVTTSARVIDAASAEVGAIDASQLTGSLQGPVEDVQDKLSHAATVAQRATTASSVVPQMLTGKHSYLLLFQNNAEIRATGGLPGAYAVLDVDNGKISLGPQGSGASMGDLPYKATPISQEETDLFDTKLVSDFRDANFTPDFPRAAEIDTTILAREKGVDVDGVLSIDPVTLSYVLEGIGPITLDDGSTLTAANAVDVLLNGVYVNLPEADAQDAFFASATEKIFDKVLAGQGDPTALLKALTRAANERRVQVWTKDAAIADRLGSSAVAGRLPTGKDAAPALGFYLNDATGAKMQYYLDYDIDATATKCSASGVQTYTTSTSFTSSAPADSAQLPDSIKGPGFGAEPGSMLMNYYIYAPTGGTVTSATIDGDDVSYPLSQDGRGVDLVTVQVDPGQTVTVKATIVSGTGQRGPAKLLATPSIKPGSKSTVVRSAC</sequence>
<dbReference type="OrthoDB" id="3203519at2"/>
<evidence type="ECO:0000313" key="2">
    <source>
        <dbReference type="EMBL" id="REK73014.1"/>
    </source>
</evidence>
<accession>A0A371PAM7</accession>
<keyword evidence="1" id="KW-0812">Transmembrane</keyword>
<dbReference type="InterPro" id="IPR025101">
    <property type="entry name" value="DUF4012"/>
</dbReference>
<comment type="caution">
    <text evidence="2">The sequence shown here is derived from an EMBL/GenBank/DDBJ whole genome shotgun (WGS) entry which is preliminary data.</text>
</comment>
<gene>
    <name evidence="2" type="ORF">DX116_05340</name>
</gene>
<organism evidence="2 3">
    <name type="scientific">Aeromicrobium endophyticum</name>
    <dbReference type="NCBI Taxonomy" id="2292704"/>
    <lineage>
        <taxon>Bacteria</taxon>
        <taxon>Bacillati</taxon>
        <taxon>Actinomycetota</taxon>
        <taxon>Actinomycetes</taxon>
        <taxon>Propionibacteriales</taxon>
        <taxon>Nocardioidaceae</taxon>
        <taxon>Aeromicrobium</taxon>
    </lineage>
</organism>
<name>A0A371PAM7_9ACTN</name>
<dbReference type="EMBL" id="QUBR01000001">
    <property type="protein sequence ID" value="REK73014.1"/>
    <property type="molecule type" value="Genomic_DNA"/>
</dbReference>
<protein>
    <submittedName>
        <fullName evidence="2">DUF4012 domain-containing protein</fullName>
    </submittedName>
</protein>
<dbReference type="RefSeq" id="WP_119703128.1">
    <property type="nucleotide sequence ID" value="NZ_JBHSOI010000001.1"/>
</dbReference>